<dbReference type="Pfam" id="PF02595">
    <property type="entry name" value="Gly_kinase"/>
    <property type="match status" value="1"/>
</dbReference>
<organism evidence="5 6">
    <name type="scientific">Phocaeicola intestinalis</name>
    <dbReference type="NCBI Taxonomy" id="2762212"/>
    <lineage>
        <taxon>Bacteria</taxon>
        <taxon>Pseudomonadati</taxon>
        <taxon>Bacteroidota</taxon>
        <taxon>Bacteroidia</taxon>
        <taxon>Bacteroidales</taxon>
        <taxon>Bacteroidaceae</taxon>
        <taxon>Phocaeicola</taxon>
    </lineage>
</organism>
<dbReference type="PANTHER" id="PTHR21599:SF0">
    <property type="entry name" value="GLYCERATE KINASE"/>
    <property type="match status" value="1"/>
</dbReference>
<dbReference type="InterPro" id="IPR018193">
    <property type="entry name" value="Glyc_kinase_flavodox-like_fold"/>
</dbReference>
<proteinExistence type="inferred from homology"/>
<evidence type="ECO:0000256" key="2">
    <source>
        <dbReference type="ARBA" id="ARBA00022679"/>
    </source>
</evidence>
<dbReference type="NCBIfam" id="TIGR00045">
    <property type="entry name" value="glycerate kinase"/>
    <property type="match status" value="1"/>
</dbReference>
<keyword evidence="6" id="KW-1185">Reference proteome</keyword>
<dbReference type="Gene3D" id="3.90.1510.10">
    <property type="entry name" value="Glycerate kinase, domain 2"/>
    <property type="match status" value="1"/>
</dbReference>
<evidence type="ECO:0000256" key="1">
    <source>
        <dbReference type="ARBA" id="ARBA00006284"/>
    </source>
</evidence>
<dbReference type="Gene3D" id="3.40.50.10350">
    <property type="entry name" value="Glycerate kinase, domain 1"/>
    <property type="match status" value="1"/>
</dbReference>
<dbReference type="GO" id="GO:0016301">
    <property type="term" value="F:kinase activity"/>
    <property type="evidence" value="ECO:0007669"/>
    <property type="project" value="UniProtKB-KW"/>
</dbReference>
<dbReference type="RefSeq" id="WP_191762829.1">
    <property type="nucleotide sequence ID" value="NZ_JACSPP010000003.1"/>
</dbReference>
<dbReference type="PANTHER" id="PTHR21599">
    <property type="entry name" value="GLYCERATE KINASE"/>
    <property type="match status" value="1"/>
</dbReference>
<evidence type="ECO:0000256" key="4">
    <source>
        <dbReference type="PIRNR" id="PIRNR006078"/>
    </source>
</evidence>
<comment type="similarity">
    <text evidence="1 4">Belongs to the glycerate kinase type-1 family.</text>
</comment>
<evidence type="ECO:0000313" key="6">
    <source>
        <dbReference type="Proteomes" id="UP000620874"/>
    </source>
</evidence>
<keyword evidence="3 4" id="KW-0418">Kinase</keyword>
<comment type="caution">
    <text evidence="5">The sequence shown here is derived from an EMBL/GenBank/DDBJ whole genome shotgun (WGS) entry which is preliminary data.</text>
</comment>
<dbReference type="Proteomes" id="UP000620874">
    <property type="component" value="Unassembled WGS sequence"/>
</dbReference>
<evidence type="ECO:0000313" key="5">
    <source>
        <dbReference type="EMBL" id="MBD8039191.1"/>
    </source>
</evidence>
<dbReference type="InterPro" id="IPR004381">
    <property type="entry name" value="Glycerate_kinase"/>
</dbReference>
<evidence type="ECO:0000256" key="3">
    <source>
        <dbReference type="ARBA" id="ARBA00022777"/>
    </source>
</evidence>
<dbReference type="EMBL" id="JACSPP010000003">
    <property type="protein sequence ID" value="MBD8039191.1"/>
    <property type="molecule type" value="Genomic_DNA"/>
</dbReference>
<dbReference type="InterPro" id="IPR036129">
    <property type="entry name" value="Glycerate_kinase_sf"/>
</dbReference>
<accession>A0ABR8Y4W2</accession>
<keyword evidence="2 4" id="KW-0808">Transferase</keyword>
<dbReference type="PIRSF" id="PIRSF006078">
    <property type="entry name" value="GlxK"/>
    <property type="match status" value="1"/>
</dbReference>
<dbReference type="InterPro" id="IPR018197">
    <property type="entry name" value="Glycerate_kinase_RE-like"/>
</dbReference>
<protein>
    <submittedName>
        <fullName evidence="5">Glycerate kinase</fullName>
    </submittedName>
</protein>
<reference evidence="5 6" key="1">
    <citation type="submission" date="2020-08" db="EMBL/GenBank/DDBJ databases">
        <title>A Genomic Blueprint of the Chicken Gut Microbiome.</title>
        <authorList>
            <person name="Gilroy R."/>
            <person name="Ravi A."/>
            <person name="Getino M."/>
            <person name="Pursley I."/>
            <person name="Horton D.L."/>
            <person name="Alikhan N.-F."/>
            <person name="Baker D."/>
            <person name="Gharbi K."/>
            <person name="Hall N."/>
            <person name="Watson M."/>
            <person name="Adriaenssens E.M."/>
            <person name="Foster-Nyarko E."/>
            <person name="Jarju S."/>
            <person name="Secka A."/>
            <person name="Antonio M."/>
            <person name="Oren A."/>
            <person name="Chaudhuri R."/>
            <person name="La Ragione R.M."/>
            <person name="Hildebrand F."/>
            <person name="Pallen M.J."/>
        </authorList>
    </citation>
    <scope>NUCLEOTIDE SEQUENCE [LARGE SCALE GENOMIC DNA]</scope>
    <source>
        <strain evidence="5 6">Sa1CVN1</strain>
    </source>
</reference>
<name>A0ABR8Y4W2_9BACT</name>
<dbReference type="SUPFAM" id="SSF110738">
    <property type="entry name" value="Glycerate kinase I"/>
    <property type="match status" value="1"/>
</dbReference>
<sequence>MKKIVLAIDSFKGCLSSKEVEQCVAEEIHRLHPQCQTLSIPIADGGEGMLDTLINAMQGQIIYTRAHDPLMRMRTTRYGILGNQQTAVIEMAEINGLTTLSPAERNPMETSTYGTGELIKEALEKGFRRFIIGIGGSATNDAGMGMMQALGARLYDKEGNELGQGGKIMQHIARIDLDLLHPALKETSFTVACDVQNPFYGPQGAAYVFAKQKGATDEQIHLLDKGMQHLARLIEQDFHIYINKVKGAGAAGGLGGAFHVLLKSRLQSGIELLLDTVGFDEQIKDADLVITGEGKADRQTCEGKVPAGVLKRATKAGIPTLLLAGKTEDRDLLEKMGFCRIIQISPDTLSPEQAIQPDIARENIRKATQCAFKTMQPLPPAPHVSGHQEQA</sequence>
<gene>
    <name evidence="5" type="ORF">H9625_01775</name>
</gene>